<feature type="region of interest" description="Disordered" evidence="4">
    <location>
        <begin position="119"/>
        <end position="143"/>
    </location>
</feature>
<organism evidence="6 7">
    <name type="scientific">Brachybacterium muris UCD-AY4</name>
    <dbReference type="NCBI Taxonomy" id="1249481"/>
    <lineage>
        <taxon>Bacteria</taxon>
        <taxon>Bacillati</taxon>
        <taxon>Actinomycetota</taxon>
        <taxon>Actinomycetes</taxon>
        <taxon>Micrococcales</taxon>
        <taxon>Dermabacteraceae</taxon>
        <taxon>Brachybacterium</taxon>
    </lineage>
</organism>
<dbReference type="PROSITE" id="PS50949">
    <property type="entry name" value="HTH_GNTR"/>
    <property type="match status" value="1"/>
</dbReference>
<dbReference type="Gene3D" id="1.10.10.10">
    <property type="entry name" value="Winged helix-like DNA-binding domain superfamily/Winged helix DNA-binding domain"/>
    <property type="match status" value="1"/>
</dbReference>
<evidence type="ECO:0000256" key="2">
    <source>
        <dbReference type="ARBA" id="ARBA00023125"/>
    </source>
</evidence>
<dbReference type="AlphaFoldDB" id="A0A022KU63"/>
<accession>A0A022KU63</accession>
<keyword evidence="7" id="KW-1185">Reference proteome</keyword>
<dbReference type="SUPFAM" id="SSF46785">
    <property type="entry name" value="Winged helix' DNA-binding domain"/>
    <property type="match status" value="1"/>
</dbReference>
<protein>
    <submittedName>
        <fullName evidence="6">Transcriptional regulator</fullName>
    </submittedName>
</protein>
<evidence type="ECO:0000313" key="6">
    <source>
        <dbReference type="EMBL" id="EYT49588.1"/>
    </source>
</evidence>
<dbReference type="OrthoDB" id="4307011at2"/>
<dbReference type="GO" id="GO:0003677">
    <property type="term" value="F:DNA binding"/>
    <property type="evidence" value="ECO:0007669"/>
    <property type="project" value="UniProtKB-KW"/>
</dbReference>
<dbReference type="GO" id="GO:0003700">
    <property type="term" value="F:DNA-binding transcription factor activity"/>
    <property type="evidence" value="ECO:0007669"/>
    <property type="project" value="InterPro"/>
</dbReference>
<evidence type="ECO:0000256" key="4">
    <source>
        <dbReference type="SAM" id="MobiDB-lite"/>
    </source>
</evidence>
<dbReference type="CDD" id="cd07377">
    <property type="entry name" value="WHTH_GntR"/>
    <property type="match status" value="1"/>
</dbReference>
<reference evidence="6 7" key="1">
    <citation type="journal article" date="2013" name="Genome Announc.">
        <title>Draft genome sequence of an Actinobacterium, Brachybacterium muris strain UCD-AY4.</title>
        <authorList>
            <person name="Lo J.R."/>
            <person name="Lang J.M."/>
            <person name="Darling A.E."/>
            <person name="Eisen J.A."/>
            <person name="Coil D.A."/>
        </authorList>
    </citation>
    <scope>NUCLEOTIDE SEQUENCE [LARGE SCALE GENOMIC DNA]</scope>
    <source>
        <strain evidence="6 7">UCD-AY4</strain>
    </source>
</reference>
<dbReference type="SMART" id="SM00345">
    <property type="entry name" value="HTH_GNTR"/>
    <property type="match status" value="1"/>
</dbReference>
<dbReference type="InterPro" id="IPR036388">
    <property type="entry name" value="WH-like_DNA-bd_sf"/>
</dbReference>
<gene>
    <name evidence="6" type="ORF">D641_0107040</name>
</gene>
<sequence length="143" mass="15194">MSSFVVDLTDPTPPYEQIRRAILDQVATGVLATGDRLPAIRALAGDLGLAPGTVARAYKELEEAGVLITRRGAGTRIAEGAPVAQFNEDLQRLAETMVDAARTQSFGDEAILEAVRRALRSRPESPRQAPAGNGREAGRPTST</sequence>
<comment type="caution">
    <text evidence="6">The sequence shown here is derived from an EMBL/GenBank/DDBJ whole genome shotgun (WGS) entry which is preliminary data.</text>
</comment>
<dbReference type="PANTHER" id="PTHR38445:SF9">
    <property type="entry name" value="HTH-TYPE TRANSCRIPTIONAL REPRESSOR YTRA"/>
    <property type="match status" value="1"/>
</dbReference>
<dbReference type="InterPro" id="IPR000524">
    <property type="entry name" value="Tscrpt_reg_HTH_GntR"/>
</dbReference>
<dbReference type="Proteomes" id="UP000019754">
    <property type="component" value="Unassembled WGS sequence"/>
</dbReference>
<dbReference type="EMBL" id="AORC01000008">
    <property type="protein sequence ID" value="EYT49588.1"/>
    <property type="molecule type" value="Genomic_DNA"/>
</dbReference>
<keyword evidence="1" id="KW-0805">Transcription regulation</keyword>
<name>A0A022KU63_9MICO</name>
<keyword evidence="3" id="KW-0804">Transcription</keyword>
<dbReference type="Pfam" id="PF00392">
    <property type="entry name" value="GntR"/>
    <property type="match status" value="1"/>
</dbReference>
<dbReference type="HOGENOM" id="CLU_017584_10_1_11"/>
<evidence type="ECO:0000259" key="5">
    <source>
        <dbReference type="PROSITE" id="PS50949"/>
    </source>
</evidence>
<dbReference type="RefSeq" id="WP_017824944.1">
    <property type="nucleotide sequence ID" value="NZ_KB403093.1"/>
</dbReference>
<dbReference type="PANTHER" id="PTHR38445">
    <property type="entry name" value="HTH-TYPE TRANSCRIPTIONAL REPRESSOR YTRA"/>
    <property type="match status" value="1"/>
</dbReference>
<keyword evidence="2" id="KW-0238">DNA-binding</keyword>
<proteinExistence type="predicted"/>
<evidence type="ECO:0000256" key="1">
    <source>
        <dbReference type="ARBA" id="ARBA00023015"/>
    </source>
</evidence>
<dbReference type="STRING" id="1249481.D641_0107040"/>
<feature type="domain" description="HTH gntR-type" evidence="5">
    <location>
        <begin position="12"/>
        <end position="80"/>
    </location>
</feature>
<evidence type="ECO:0000313" key="7">
    <source>
        <dbReference type="Proteomes" id="UP000019754"/>
    </source>
</evidence>
<evidence type="ECO:0000256" key="3">
    <source>
        <dbReference type="ARBA" id="ARBA00023163"/>
    </source>
</evidence>
<dbReference type="InterPro" id="IPR036390">
    <property type="entry name" value="WH_DNA-bd_sf"/>
</dbReference>